<dbReference type="AlphaFoldDB" id="A0A2S1LY95"/>
<evidence type="ECO:0000313" key="2">
    <source>
        <dbReference type="EMBL" id="AWG43269.1"/>
    </source>
</evidence>
<feature type="signal peptide" evidence="1">
    <location>
        <begin position="1"/>
        <end position="24"/>
    </location>
</feature>
<keyword evidence="2" id="KW-0614">Plasmid</keyword>
<feature type="chain" id="PRO_5015509021" evidence="1">
    <location>
        <begin position="25"/>
        <end position="215"/>
    </location>
</feature>
<keyword evidence="3" id="KW-1185">Reference proteome</keyword>
<accession>A0A2S1LY95</accession>
<organism evidence="2 3">
    <name type="scientific">Candidatus Borreliella tachyglossi</name>
    <dbReference type="NCBI Taxonomy" id="1964448"/>
    <lineage>
        <taxon>Bacteria</taxon>
        <taxon>Pseudomonadati</taxon>
        <taxon>Spirochaetota</taxon>
        <taxon>Spirochaetia</taxon>
        <taxon>Spirochaetales</taxon>
        <taxon>Borreliaceae</taxon>
        <taxon>Borreliella</taxon>
    </lineage>
</organism>
<dbReference type="RefSeq" id="WP_108729664.1">
    <property type="nucleotide sequence ID" value="NZ_CP025786.1"/>
</dbReference>
<dbReference type="EMBL" id="CP025786">
    <property type="protein sequence ID" value="AWG43269.1"/>
    <property type="molecule type" value="Genomic_DNA"/>
</dbReference>
<gene>
    <name evidence="2" type="ORF">CR532_04545</name>
</gene>
<proteinExistence type="predicted"/>
<protein>
    <submittedName>
        <fullName evidence="2">Uncharacterized protein</fullName>
    </submittedName>
</protein>
<dbReference type="OrthoDB" id="353060at2"/>
<sequence>MYTHLTSKIILLSILLICSLNLFANTSESNELRVKDWETNFDAFKKSTDRLKYIEDLKSLSEEDFLGKLGLSLMLTRSYMDIKVPAEHTDLFNKASKFLTTLRNQNADKAGYLICELESLGFLLADIKETAATLTYDELDEVKKHYHEYKEPLETLLPLIPQHVDAFFSTLHLLDPENMENSFNTFMVKFVELFNSSTKLYSTLASIHAKYILKK</sequence>
<reference evidence="2 3" key="1">
    <citation type="submission" date="2018-01" db="EMBL/GenBank/DDBJ databases">
        <title>Genome sequence of Borrelia tachyglossi.</title>
        <authorList>
            <person name="Gofton A.W."/>
        </authorList>
    </citation>
    <scope>NUCLEOTIDE SEQUENCE [LARGE SCALE GENOMIC DNA]</scope>
    <source>
        <strain evidence="2 3">Bc-F10-1268</strain>
        <plasmid evidence="2 3">pl78</plasmid>
    </source>
</reference>
<dbReference type="Proteomes" id="UP000244655">
    <property type="component" value="Plasmid pl78"/>
</dbReference>
<geneLocation type="plasmid" evidence="2 3">
    <name>pl78</name>
</geneLocation>
<keyword evidence="1" id="KW-0732">Signal</keyword>
<evidence type="ECO:0000313" key="3">
    <source>
        <dbReference type="Proteomes" id="UP000244655"/>
    </source>
</evidence>
<evidence type="ECO:0000256" key="1">
    <source>
        <dbReference type="SAM" id="SignalP"/>
    </source>
</evidence>
<name>A0A2S1LY95_9SPIR</name>